<dbReference type="InterPro" id="IPR036770">
    <property type="entry name" value="Ankyrin_rpt-contain_sf"/>
</dbReference>
<dbReference type="GO" id="GO:0005886">
    <property type="term" value="C:plasma membrane"/>
    <property type="evidence" value="ECO:0007669"/>
    <property type="project" value="TreeGrafter"/>
</dbReference>
<dbReference type="PANTHER" id="PTHR24186">
    <property type="entry name" value="PROTEIN PHOSPHATASE 1 REGULATORY SUBUNIT"/>
    <property type="match status" value="1"/>
</dbReference>
<evidence type="ECO:0000256" key="6">
    <source>
        <dbReference type="ARBA" id="ARBA00023136"/>
    </source>
</evidence>
<evidence type="ECO:0000256" key="5">
    <source>
        <dbReference type="ARBA" id="ARBA00023043"/>
    </source>
</evidence>
<feature type="repeat" description="ANK" evidence="7">
    <location>
        <begin position="43"/>
        <end position="75"/>
    </location>
</feature>
<evidence type="ECO:0000256" key="3">
    <source>
        <dbReference type="ARBA" id="ARBA00022737"/>
    </source>
</evidence>
<dbReference type="AlphaFoldDB" id="A0AAD8HRG9"/>
<feature type="transmembrane region" description="Helical" evidence="8">
    <location>
        <begin position="356"/>
        <end position="380"/>
    </location>
</feature>
<reference evidence="10" key="1">
    <citation type="submission" date="2023-02" db="EMBL/GenBank/DDBJ databases">
        <title>Genome of toxic invasive species Heracleum sosnowskyi carries increased number of genes despite the absence of recent whole-genome duplications.</title>
        <authorList>
            <person name="Schelkunov M."/>
            <person name="Shtratnikova V."/>
            <person name="Makarenko M."/>
            <person name="Klepikova A."/>
            <person name="Omelchenko D."/>
            <person name="Novikova G."/>
            <person name="Obukhova E."/>
            <person name="Bogdanov V."/>
            <person name="Penin A."/>
            <person name="Logacheva M."/>
        </authorList>
    </citation>
    <scope>NUCLEOTIDE SEQUENCE</scope>
    <source>
        <strain evidence="10">Hsosn_3</strain>
        <tissue evidence="10">Leaf</tissue>
    </source>
</reference>
<organism evidence="10 11">
    <name type="scientific">Heracleum sosnowskyi</name>
    <dbReference type="NCBI Taxonomy" id="360622"/>
    <lineage>
        <taxon>Eukaryota</taxon>
        <taxon>Viridiplantae</taxon>
        <taxon>Streptophyta</taxon>
        <taxon>Embryophyta</taxon>
        <taxon>Tracheophyta</taxon>
        <taxon>Spermatophyta</taxon>
        <taxon>Magnoliopsida</taxon>
        <taxon>eudicotyledons</taxon>
        <taxon>Gunneridae</taxon>
        <taxon>Pentapetalae</taxon>
        <taxon>asterids</taxon>
        <taxon>campanulids</taxon>
        <taxon>Apiales</taxon>
        <taxon>Apiaceae</taxon>
        <taxon>Apioideae</taxon>
        <taxon>apioid superclade</taxon>
        <taxon>Tordylieae</taxon>
        <taxon>Tordyliinae</taxon>
        <taxon>Heracleum</taxon>
    </lineage>
</organism>
<dbReference type="PROSITE" id="PS50297">
    <property type="entry name" value="ANK_REP_REGION"/>
    <property type="match status" value="3"/>
</dbReference>
<comment type="caution">
    <text evidence="10">The sequence shown here is derived from an EMBL/GenBank/DDBJ whole genome shotgun (WGS) entry which is preliminary data.</text>
</comment>
<dbReference type="Pfam" id="PF12796">
    <property type="entry name" value="Ank_2"/>
    <property type="match status" value="2"/>
</dbReference>
<feature type="repeat" description="ANK" evidence="7">
    <location>
        <begin position="111"/>
        <end position="143"/>
    </location>
</feature>
<dbReference type="EMBL" id="JAUIZM010000008">
    <property type="protein sequence ID" value="KAK1371113.1"/>
    <property type="molecule type" value="Genomic_DNA"/>
</dbReference>
<dbReference type="Gene3D" id="1.25.40.20">
    <property type="entry name" value="Ankyrin repeat-containing domain"/>
    <property type="match status" value="2"/>
</dbReference>
<feature type="repeat" description="ANK" evidence="7">
    <location>
        <begin position="77"/>
        <end position="109"/>
    </location>
</feature>
<evidence type="ECO:0000256" key="4">
    <source>
        <dbReference type="ARBA" id="ARBA00022989"/>
    </source>
</evidence>
<sequence length="481" mass="53859">MEKIYMVEKQLYDATLKGDVRTLEALMGEDELLLARVSVTSCFNQTPLHIAAMLGHFEYAKSLLQYKPNFATRLDSQDRSPLHLASANGCVNIVSLLLQEDPSVCLVRDEDGRTPLHLAMMNGQYESINKLVEAKPDVTCYTLDHGETILHSCVTYNRLRALILLIESTTVDEDLTNVKDGSGNTILHTATALKRTQQVKYLLTRTEMRVNEVNGKGLTALDITEEIPKDVKTIEIKELLISHGAIRAKELGNTSHQLATDVTTNAQILNEPRCNRRLKLLRKVKKWSILKKKGENKGDSLLVAATVIAAMAYQASISPPGGVIGMDASEIKVSTGNSIEPGTSILAHYDPRTSKLFWMFNTISFIASLSIIFLFVSGISAKRKIFIRVLRAAMWIIVSSMALAYLVAVATFIPGPNRHHNSTYVTLLIAAITWDGLIFVSFLFLTYYFIRAASRKVKQYRKRFLRNRREAVLTERTRIIV</sequence>
<dbReference type="PROSITE" id="PS50088">
    <property type="entry name" value="ANK_REPEAT"/>
    <property type="match status" value="3"/>
</dbReference>
<dbReference type="PANTHER" id="PTHR24186:SF37">
    <property type="entry name" value="PGG DOMAIN-CONTAINING PROTEIN"/>
    <property type="match status" value="1"/>
</dbReference>
<gene>
    <name evidence="10" type="ORF">POM88_037205</name>
</gene>
<keyword evidence="2 8" id="KW-0812">Transmembrane</keyword>
<protein>
    <submittedName>
        <fullName evidence="10">PGG domain-containing protein</fullName>
    </submittedName>
</protein>
<keyword evidence="3" id="KW-0677">Repeat</keyword>
<evidence type="ECO:0000256" key="7">
    <source>
        <dbReference type="PROSITE-ProRule" id="PRU00023"/>
    </source>
</evidence>
<evidence type="ECO:0000256" key="8">
    <source>
        <dbReference type="SAM" id="Phobius"/>
    </source>
</evidence>
<evidence type="ECO:0000256" key="1">
    <source>
        <dbReference type="ARBA" id="ARBA00004141"/>
    </source>
</evidence>
<dbReference type="SUPFAM" id="SSF48403">
    <property type="entry name" value="Ankyrin repeat"/>
    <property type="match status" value="1"/>
</dbReference>
<comment type="subcellular location">
    <subcellularLocation>
        <location evidence="1">Membrane</location>
        <topology evidence="1">Multi-pass membrane protein</topology>
    </subcellularLocation>
</comment>
<feature type="transmembrane region" description="Helical" evidence="8">
    <location>
        <begin position="392"/>
        <end position="413"/>
    </location>
</feature>
<keyword evidence="4 8" id="KW-1133">Transmembrane helix</keyword>
<accession>A0AAD8HRG9</accession>
<name>A0AAD8HRG9_9APIA</name>
<feature type="transmembrane region" description="Helical" evidence="8">
    <location>
        <begin position="425"/>
        <end position="450"/>
    </location>
</feature>
<keyword evidence="11" id="KW-1185">Reference proteome</keyword>
<feature type="transmembrane region" description="Helical" evidence="8">
    <location>
        <begin position="300"/>
        <end position="317"/>
    </location>
</feature>
<proteinExistence type="predicted"/>
<evidence type="ECO:0000256" key="2">
    <source>
        <dbReference type="ARBA" id="ARBA00022692"/>
    </source>
</evidence>
<dbReference type="Pfam" id="PF13962">
    <property type="entry name" value="PGG"/>
    <property type="match status" value="1"/>
</dbReference>
<reference evidence="10" key="2">
    <citation type="submission" date="2023-05" db="EMBL/GenBank/DDBJ databases">
        <authorList>
            <person name="Schelkunov M.I."/>
        </authorList>
    </citation>
    <scope>NUCLEOTIDE SEQUENCE</scope>
    <source>
        <strain evidence="10">Hsosn_3</strain>
        <tissue evidence="10">Leaf</tissue>
    </source>
</reference>
<dbReference type="Proteomes" id="UP001237642">
    <property type="component" value="Unassembled WGS sequence"/>
</dbReference>
<keyword evidence="6 8" id="KW-0472">Membrane</keyword>
<dbReference type="InterPro" id="IPR026961">
    <property type="entry name" value="PGG_dom"/>
</dbReference>
<dbReference type="InterPro" id="IPR002110">
    <property type="entry name" value="Ankyrin_rpt"/>
</dbReference>
<evidence type="ECO:0000313" key="10">
    <source>
        <dbReference type="EMBL" id="KAK1371113.1"/>
    </source>
</evidence>
<keyword evidence="5 7" id="KW-0040">ANK repeat</keyword>
<dbReference type="SMART" id="SM00248">
    <property type="entry name" value="ANK"/>
    <property type="match status" value="5"/>
</dbReference>
<evidence type="ECO:0000313" key="11">
    <source>
        <dbReference type="Proteomes" id="UP001237642"/>
    </source>
</evidence>
<feature type="domain" description="PGG" evidence="9">
    <location>
        <begin position="293"/>
        <end position="409"/>
    </location>
</feature>
<evidence type="ECO:0000259" key="9">
    <source>
        <dbReference type="Pfam" id="PF13962"/>
    </source>
</evidence>